<dbReference type="GO" id="GO:0005737">
    <property type="term" value="C:cytoplasm"/>
    <property type="evidence" value="ECO:0007669"/>
    <property type="project" value="TreeGrafter"/>
</dbReference>
<dbReference type="SUPFAM" id="SSF51905">
    <property type="entry name" value="FAD/NAD(P)-binding domain"/>
    <property type="match status" value="1"/>
</dbReference>
<dbReference type="GO" id="GO:0009229">
    <property type="term" value="P:thiamine diphosphate biosynthetic process"/>
    <property type="evidence" value="ECO:0007669"/>
    <property type="project" value="UniProtKB-UniPathway"/>
</dbReference>
<dbReference type="Pfam" id="PF01266">
    <property type="entry name" value="DAO"/>
    <property type="match status" value="1"/>
</dbReference>
<dbReference type="Gene3D" id="3.50.50.60">
    <property type="entry name" value="FAD/NAD(P)-binding domain"/>
    <property type="match status" value="1"/>
</dbReference>
<keyword evidence="3" id="KW-0560">Oxidoreductase</keyword>
<dbReference type="Proteomes" id="UP000076276">
    <property type="component" value="Unassembled WGS sequence"/>
</dbReference>
<sequence>MHIAIIGAGISGLLTALELIEQGCSVTIFDQQAAGKAASWAGGGILSPMYPWRYPQPVNDLAKYGKGLYQSWNEKLQPITSIDFEIHETGMLIFDEADFETGLNYAAAYNEPMQHCEYLQQEQLEQINPRVSEQLTQAIYFPQIANVRNPRLLKSIIAYLKQHAQVEFIENTWINHFEIHEHHVQSIGASNGHSYKADHFVIATGAWSEHWSQQLNLSIPVEPVQGQMLLFKTPENWLPTMCMNEVMYLIPRTDGHIVCGSSMHHLGFDKRPSTQVQQNIYKTSLAMVPELADFPVVKQWAGLRPSSPTGVPYIGKMPDLNNLWANFGHYRNGLCMGPASAQLLRQLMLQQPSTVNPAAYDPNRLIPNKELSRTLQTV</sequence>
<dbReference type="GO" id="GO:0016491">
    <property type="term" value="F:oxidoreductase activity"/>
    <property type="evidence" value="ECO:0007669"/>
    <property type="project" value="UniProtKB-KW"/>
</dbReference>
<dbReference type="NCBIfam" id="TIGR02352">
    <property type="entry name" value="thiamin_ThiO"/>
    <property type="match status" value="1"/>
</dbReference>
<dbReference type="InterPro" id="IPR006076">
    <property type="entry name" value="FAD-dep_OxRdtase"/>
</dbReference>
<evidence type="ECO:0000256" key="3">
    <source>
        <dbReference type="ARBA" id="ARBA00023002"/>
    </source>
</evidence>
<dbReference type="GO" id="GO:0009228">
    <property type="term" value="P:thiamine biosynthetic process"/>
    <property type="evidence" value="ECO:0007669"/>
    <property type="project" value="UniProtKB-KW"/>
</dbReference>
<evidence type="ECO:0000256" key="2">
    <source>
        <dbReference type="ARBA" id="ARBA00022977"/>
    </source>
</evidence>
<dbReference type="AlphaFoldDB" id="A0A151Y018"/>
<evidence type="ECO:0000256" key="1">
    <source>
        <dbReference type="ARBA" id="ARBA00004948"/>
    </source>
</evidence>
<dbReference type="UniPathway" id="UPA00060"/>
<reference evidence="5 6" key="1">
    <citation type="submission" date="2016-03" db="EMBL/GenBank/DDBJ databases">
        <title>Acinetobacter genomospecies 28 strain ANC 4149.</title>
        <authorList>
            <person name="Radolfova-Krizova L."/>
            <person name="Nemec A."/>
        </authorList>
    </citation>
    <scope>NUCLEOTIDE SEQUENCE [LARGE SCALE GENOMIC DNA]</scope>
    <source>
        <strain evidence="5 6">ANC 4149</strain>
    </source>
</reference>
<dbReference type="PANTHER" id="PTHR13847">
    <property type="entry name" value="SARCOSINE DEHYDROGENASE-RELATED"/>
    <property type="match status" value="1"/>
</dbReference>
<evidence type="ECO:0000259" key="4">
    <source>
        <dbReference type="Pfam" id="PF01266"/>
    </source>
</evidence>
<dbReference type="SUPFAM" id="SSF54373">
    <property type="entry name" value="FAD-linked reductases, C-terminal domain"/>
    <property type="match status" value="1"/>
</dbReference>
<gene>
    <name evidence="5" type="ORF">AZH43_14780</name>
</gene>
<comment type="caution">
    <text evidence="5">The sequence shown here is derived from an EMBL/GenBank/DDBJ whole genome shotgun (WGS) entry which is preliminary data.</text>
</comment>
<keyword evidence="6" id="KW-1185">Reference proteome</keyword>
<proteinExistence type="predicted"/>
<keyword evidence="2" id="KW-0784">Thiamine biosynthesis</keyword>
<feature type="domain" description="FAD dependent oxidoreductase" evidence="4">
    <location>
        <begin position="3"/>
        <end position="346"/>
    </location>
</feature>
<dbReference type="STRING" id="1806892.AZH43_14780"/>
<evidence type="ECO:0000313" key="5">
    <source>
        <dbReference type="EMBL" id="KYQ71372.1"/>
    </source>
</evidence>
<dbReference type="InterPro" id="IPR012727">
    <property type="entry name" value="Gly_oxidase_ThiO"/>
</dbReference>
<evidence type="ECO:0000313" key="6">
    <source>
        <dbReference type="Proteomes" id="UP000076276"/>
    </source>
</evidence>
<dbReference type="PANTHER" id="PTHR13847:SF289">
    <property type="entry name" value="GLYCINE OXIDASE"/>
    <property type="match status" value="1"/>
</dbReference>
<dbReference type="EMBL" id="LUAW01000027">
    <property type="protein sequence ID" value="KYQ71372.1"/>
    <property type="molecule type" value="Genomic_DNA"/>
</dbReference>
<accession>A0A151Y018</accession>
<dbReference type="RefSeq" id="WP_067670104.1">
    <property type="nucleotide sequence ID" value="NZ_CBCSIK010000006.1"/>
</dbReference>
<organism evidence="5 6">
    <name type="scientific">Acinetobacter pragensis</name>
    <dbReference type="NCBI Taxonomy" id="1806892"/>
    <lineage>
        <taxon>Bacteria</taxon>
        <taxon>Pseudomonadati</taxon>
        <taxon>Pseudomonadota</taxon>
        <taxon>Gammaproteobacteria</taxon>
        <taxon>Moraxellales</taxon>
        <taxon>Moraxellaceae</taxon>
        <taxon>Acinetobacter</taxon>
    </lineage>
</organism>
<dbReference type="Gene3D" id="3.30.9.10">
    <property type="entry name" value="D-Amino Acid Oxidase, subunit A, domain 2"/>
    <property type="match status" value="1"/>
</dbReference>
<dbReference type="InterPro" id="IPR036188">
    <property type="entry name" value="FAD/NAD-bd_sf"/>
</dbReference>
<comment type="pathway">
    <text evidence="1">Cofactor biosynthesis; thiamine diphosphate biosynthesis.</text>
</comment>
<name>A0A151Y018_9GAMM</name>
<dbReference type="GO" id="GO:0050660">
    <property type="term" value="F:flavin adenine dinucleotide binding"/>
    <property type="evidence" value="ECO:0007669"/>
    <property type="project" value="InterPro"/>
</dbReference>
<protein>
    <submittedName>
        <fullName evidence="5">D-amino-acid oxidase</fullName>
    </submittedName>
</protein>
<dbReference type="OrthoDB" id="18526at2"/>